<accession>A0A059ANT7</accession>
<dbReference type="Gramene" id="KCW55414">
    <property type="protein sequence ID" value="KCW55414"/>
    <property type="gene ID" value="EUGRSUZ_I01321"/>
</dbReference>
<gene>
    <name evidence="2" type="ORF">EUGRSUZ_I01321</name>
</gene>
<evidence type="ECO:0000256" key="1">
    <source>
        <dbReference type="SAM" id="MobiDB-lite"/>
    </source>
</evidence>
<dbReference type="STRING" id="71139.A0A059ANT7"/>
<dbReference type="InParanoid" id="A0A059ANT7"/>
<dbReference type="EMBL" id="KK198761">
    <property type="protein sequence ID" value="KCW55414.1"/>
    <property type="molecule type" value="Genomic_DNA"/>
</dbReference>
<dbReference type="AlphaFoldDB" id="A0A059ANT7"/>
<sequence>MVLETQSIKTSPSFEEANGVCASHTRNGSADRRSYFLGEVTQPYQAEPDVELNLSVGDHAIVPKIEKIQESELSNFNSKIQVLDSLRIPLKKRKLNKLWNAYKLK</sequence>
<proteinExistence type="predicted"/>
<reference evidence="2" key="1">
    <citation type="submission" date="2013-07" db="EMBL/GenBank/DDBJ databases">
        <title>The genome of Eucalyptus grandis.</title>
        <authorList>
            <person name="Schmutz J."/>
            <person name="Hayes R."/>
            <person name="Myburg A."/>
            <person name="Tuskan G."/>
            <person name="Grattapaglia D."/>
            <person name="Rokhsar D.S."/>
        </authorList>
    </citation>
    <scope>NUCLEOTIDE SEQUENCE</scope>
    <source>
        <tissue evidence="2">Leaf extractions</tissue>
    </source>
</reference>
<name>A0A059ANT7_EUCGR</name>
<feature type="compositionally biased region" description="Polar residues" evidence="1">
    <location>
        <begin position="1"/>
        <end position="13"/>
    </location>
</feature>
<feature type="region of interest" description="Disordered" evidence="1">
    <location>
        <begin position="1"/>
        <end position="28"/>
    </location>
</feature>
<evidence type="ECO:0000313" key="2">
    <source>
        <dbReference type="EMBL" id="KCW55414.1"/>
    </source>
</evidence>
<protein>
    <submittedName>
        <fullName evidence="2">Uncharacterized protein</fullName>
    </submittedName>
</protein>
<organism evidence="2">
    <name type="scientific">Eucalyptus grandis</name>
    <name type="common">Flooded gum</name>
    <dbReference type="NCBI Taxonomy" id="71139"/>
    <lineage>
        <taxon>Eukaryota</taxon>
        <taxon>Viridiplantae</taxon>
        <taxon>Streptophyta</taxon>
        <taxon>Embryophyta</taxon>
        <taxon>Tracheophyta</taxon>
        <taxon>Spermatophyta</taxon>
        <taxon>Magnoliopsida</taxon>
        <taxon>eudicotyledons</taxon>
        <taxon>Gunneridae</taxon>
        <taxon>Pentapetalae</taxon>
        <taxon>rosids</taxon>
        <taxon>malvids</taxon>
        <taxon>Myrtales</taxon>
        <taxon>Myrtaceae</taxon>
        <taxon>Myrtoideae</taxon>
        <taxon>Eucalypteae</taxon>
        <taxon>Eucalyptus</taxon>
    </lineage>
</organism>